<evidence type="ECO:0000313" key="2">
    <source>
        <dbReference type="EMBL" id="MED6255847.1"/>
    </source>
</evidence>
<organism evidence="2 3">
    <name type="scientific">Ataeniobius toweri</name>
    <dbReference type="NCBI Taxonomy" id="208326"/>
    <lineage>
        <taxon>Eukaryota</taxon>
        <taxon>Metazoa</taxon>
        <taxon>Chordata</taxon>
        <taxon>Craniata</taxon>
        <taxon>Vertebrata</taxon>
        <taxon>Euteleostomi</taxon>
        <taxon>Actinopterygii</taxon>
        <taxon>Neopterygii</taxon>
        <taxon>Teleostei</taxon>
        <taxon>Neoteleostei</taxon>
        <taxon>Acanthomorphata</taxon>
        <taxon>Ovalentaria</taxon>
        <taxon>Atherinomorphae</taxon>
        <taxon>Cyprinodontiformes</taxon>
        <taxon>Goodeidae</taxon>
        <taxon>Ataeniobius</taxon>
    </lineage>
</organism>
<evidence type="ECO:0000256" key="1">
    <source>
        <dbReference type="SAM" id="MobiDB-lite"/>
    </source>
</evidence>
<protein>
    <submittedName>
        <fullName evidence="2">Uncharacterized protein</fullName>
    </submittedName>
</protein>
<accession>A0ABU7BZE6</accession>
<comment type="caution">
    <text evidence="2">The sequence shown here is derived from an EMBL/GenBank/DDBJ whole genome shotgun (WGS) entry which is preliminary data.</text>
</comment>
<dbReference type="Proteomes" id="UP001345963">
    <property type="component" value="Unassembled WGS sequence"/>
</dbReference>
<name>A0ABU7BZE6_9TELE</name>
<dbReference type="EMBL" id="JAHUTI010072124">
    <property type="protein sequence ID" value="MED6255847.1"/>
    <property type="molecule type" value="Genomic_DNA"/>
</dbReference>
<keyword evidence="3" id="KW-1185">Reference proteome</keyword>
<feature type="region of interest" description="Disordered" evidence="1">
    <location>
        <begin position="1"/>
        <end position="31"/>
    </location>
</feature>
<evidence type="ECO:0000313" key="3">
    <source>
        <dbReference type="Proteomes" id="UP001345963"/>
    </source>
</evidence>
<gene>
    <name evidence="2" type="ORF">ATANTOWER_015837</name>
</gene>
<proteinExistence type="predicted"/>
<reference evidence="2 3" key="1">
    <citation type="submission" date="2021-07" db="EMBL/GenBank/DDBJ databases">
        <authorList>
            <person name="Palmer J.M."/>
        </authorList>
    </citation>
    <scope>NUCLEOTIDE SEQUENCE [LARGE SCALE GENOMIC DNA]</scope>
    <source>
        <strain evidence="2 3">AT_MEX2019</strain>
        <tissue evidence="2">Muscle</tissue>
    </source>
</reference>
<sequence>MQINPPRCRPGQHSGAAGPNTMRPVKSNESQTRSEYSLNLGIFSVSVCVHLSTLCSLDPAKLNTDGQHDLPEVLSGFLVTSTAIWFLPPRIFRYGPHTQPGHPELTNPTSV</sequence>